<feature type="compositionally biased region" description="Polar residues" evidence="1">
    <location>
        <begin position="1"/>
        <end position="26"/>
    </location>
</feature>
<gene>
    <name evidence="2" type="ORF">BJX66DRAFT_333021</name>
</gene>
<keyword evidence="3" id="KW-1185">Reference proteome</keyword>
<dbReference type="EMBL" id="JBFTWV010000007">
    <property type="protein sequence ID" value="KAL2799540.1"/>
    <property type="molecule type" value="Genomic_DNA"/>
</dbReference>
<sequence length="170" mass="18407">MSTSENAFASGSDANRTSGTAAGCNNTSGRDGDDSGTGTAENMPTLNSAPEDTSTESSARANGTDPPGPQIIQINTGLLDSDFTEPDERPSTRRTIDPRSIYSLNPVVEDDLRHYCPSDIASGMAMNFNFGEHEHVRGWAIEHAISDLNMSVMHWFMTDDEYKTSLRLLS</sequence>
<proteinExistence type="predicted"/>
<feature type="region of interest" description="Disordered" evidence="1">
    <location>
        <begin position="1"/>
        <end position="95"/>
    </location>
</feature>
<name>A0ABR4GKE9_9EURO</name>
<comment type="caution">
    <text evidence="2">The sequence shown here is derived from an EMBL/GenBank/DDBJ whole genome shotgun (WGS) entry which is preliminary data.</text>
</comment>
<reference evidence="2 3" key="1">
    <citation type="submission" date="2024-07" db="EMBL/GenBank/DDBJ databases">
        <title>Section-level genome sequencing and comparative genomics of Aspergillus sections Usti and Cavernicolus.</title>
        <authorList>
            <consortium name="Lawrence Berkeley National Laboratory"/>
            <person name="Nybo J.L."/>
            <person name="Vesth T.C."/>
            <person name="Theobald S."/>
            <person name="Frisvad J.C."/>
            <person name="Larsen T.O."/>
            <person name="Kjaerboelling I."/>
            <person name="Rothschild-Mancinelli K."/>
            <person name="Lyhne E.K."/>
            <person name="Kogle M.E."/>
            <person name="Barry K."/>
            <person name="Clum A."/>
            <person name="Na H."/>
            <person name="Ledsgaard L."/>
            <person name="Lin J."/>
            <person name="Lipzen A."/>
            <person name="Kuo A."/>
            <person name="Riley R."/>
            <person name="Mondo S."/>
            <person name="Labutti K."/>
            <person name="Haridas S."/>
            <person name="Pangalinan J."/>
            <person name="Salamov A.A."/>
            <person name="Simmons B.A."/>
            <person name="Magnuson J.K."/>
            <person name="Chen J."/>
            <person name="Drula E."/>
            <person name="Henrissat B."/>
            <person name="Wiebenga A."/>
            <person name="Lubbers R.J."/>
            <person name="Gomes A.C."/>
            <person name="Makela M.R."/>
            <person name="Stajich J."/>
            <person name="Grigoriev I.V."/>
            <person name="Mortensen U.H."/>
            <person name="De Vries R.P."/>
            <person name="Baker S.E."/>
            <person name="Andersen M.R."/>
        </authorList>
    </citation>
    <scope>NUCLEOTIDE SEQUENCE [LARGE SCALE GENOMIC DNA]</scope>
    <source>
        <strain evidence="2 3">CBS 209.92</strain>
    </source>
</reference>
<accession>A0ABR4GKE9</accession>
<evidence type="ECO:0000313" key="3">
    <source>
        <dbReference type="Proteomes" id="UP001610563"/>
    </source>
</evidence>
<evidence type="ECO:0000313" key="2">
    <source>
        <dbReference type="EMBL" id="KAL2799540.1"/>
    </source>
</evidence>
<feature type="compositionally biased region" description="Basic and acidic residues" evidence="1">
    <location>
        <begin position="86"/>
        <end position="95"/>
    </location>
</feature>
<dbReference type="Proteomes" id="UP001610563">
    <property type="component" value="Unassembled WGS sequence"/>
</dbReference>
<evidence type="ECO:0000256" key="1">
    <source>
        <dbReference type="SAM" id="MobiDB-lite"/>
    </source>
</evidence>
<feature type="compositionally biased region" description="Polar residues" evidence="1">
    <location>
        <begin position="40"/>
        <end position="61"/>
    </location>
</feature>
<protein>
    <submittedName>
        <fullName evidence="2">Uncharacterized protein</fullName>
    </submittedName>
</protein>
<organism evidence="2 3">
    <name type="scientific">Aspergillus keveii</name>
    <dbReference type="NCBI Taxonomy" id="714993"/>
    <lineage>
        <taxon>Eukaryota</taxon>
        <taxon>Fungi</taxon>
        <taxon>Dikarya</taxon>
        <taxon>Ascomycota</taxon>
        <taxon>Pezizomycotina</taxon>
        <taxon>Eurotiomycetes</taxon>
        <taxon>Eurotiomycetidae</taxon>
        <taxon>Eurotiales</taxon>
        <taxon>Aspergillaceae</taxon>
        <taxon>Aspergillus</taxon>
        <taxon>Aspergillus subgen. Nidulantes</taxon>
    </lineage>
</organism>